<dbReference type="Pfam" id="PF13181">
    <property type="entry name" value="TPR_8"/>
    <property type="match status" value="3"/>
</dbReference>
<dbReference type="SMART" id="SM00028">
    <property type="entry name" value="TPR"/>
    <property type="match status" value="10"/>
</dbReference>
<feature type="repeat" description="TPR" evidence="1">
    <location>
        <begin position="100"/>
        <end position="133"/>
    </location>
</feature>
<dbReference type="InterPro" id="IPR011990">
    <property type="entry name" value="TPR-like_helical_dom_sf"/>
</dbReference>
<dbReference type="InterPro" id="IPR019734">
    <property type="entry name" value="TPR_rpt"/>
</dbReference>
<dbReference type="PROSITE" id="PS50005">
    <property type="entry name" value="TPR"/>
    <property type="match status" value="5"/>
</dbReference>
<evidence type="ECO:0000256" key="1">
    <source>
        <dbReference type="PROSITE-ProRule" id="PRU00339"/>
    </source>
</evidence>
<feature type="repeat" description="TPR" evidence="1">
    <location>
        <begin position="304"/>
        <end position="337"/>
    </location>
</feature>
<dbReference type="RefSeq" id="WP_133712952.1">
    <property type="nucleotide sequence ID" value="NZ_SOAG01000018.1"/>
</dbReference>
<gene>
    <name evidence="2" type="ORF">C8P70_11857</name>
</gene>
<dbReference type="EMBL" id="SOAG01000018">
    <property type="protein sequence ID" value="TDS56908.1"/>
    <property type="molecule type" value="Genomic_DNA"/>
</dbReference>
<keyword evidence="3" id="KW-1185">Reference proteome</keyword>
<protein>
    <submittedName>
        <fullName evidence="2">Tetratricopeptide repeat protein</fullName>
    </submittedName>
</protein>
<comment type="caution">
    <text evidence="2">The sequence shown here is derived from an EMBL/GenBank/DDBJ whole genome shotgun (WGS) entry which is preliminary data.</text>
</comment>
<reference evidence="2 3" key="1">
    <citation type="submission" date="2019-03" db="EMBL/GenBank/DDBJ databases">
        <title>Genomic Encyclopedia of Archaeal and Bacterial Type Strains, Phase II (KMG-II): from individual species to whole genera.</title>
        <authorList>
            <person name="Goeker M."/>
        </authorList>
    </citation>
    <scope>NUCLEOTIDE SEQUENCE [LARGE SCALE GENOMIC DNA]</scope>
    <source>
        <strain evidence="2 3">DSM 28213</strain>
    </source>
</reference>
<dbReference type="OrthoDB" id="9803982at2"/>
<accession>A0A4R7ETN7</accession>
<feature type="repeat" description="TPR" evidence="1">
    <location>
        <begin position="270"/>
        <end position="303"/>
    </location>
</feature>
<organism evidence="2 3">
    <name type="scientific">Myroides indicus</name>
    <dbReference type="NCBI Taxonomy" id="1323422"/>
    <lineage>
        <taxon>Bacteria</taxon>
        <taxon>Pseudomonadati</taxon>
        <taxon>Bacteroidota</taxon>
        <taxon>Flavobacteriia</taxon>
        <taxon>Flavobacteriales</taxon>
        <taxon>Flavobacteriaceae</taxon>
        <taxon>Myroides</taxon>
    </lineage>
</organism>
<dbReference type="GO" id="GO:0005737">
    <property type="term" value="C:cytoplasm"/>
    <property type="evidence" value="ECO:0007669"/>
    <property type="project" value="UniProtKB-ARBA"/>
</dbReference>
<evidence type="ECO:0000313" key="3">
    <source>
        <dbReference type="Proteomes" id="UP000295215"/>
    </source>
</evidence>
<dbReference type="Proteomes" id="UP000295215">
    <property type="component" value="Unassembled WGS sequence"/>
</dbReference>
<proteinExistence type="predicted"/>
<dbReference type="PANTHER" id="PTHR12558">
    <property type="entry name" value="CELL DIVISION CYCLE 16,23,27"/>
    <property type="match status" value="1"/>
</dbReference>
<evidence type="ECO:0000313" key="2">
    <source>
        <dbReference type="EMBL" id="TDS56908.1"/>
    </source>
</evidence>
<dbReference type="SUPFAM" id="SSF48452">
    <property type="entry name" value="TPR-like"/>
    <property type="match status" value="3"/>
</dbReference>
<dbReference type="GO" id="GO:0012505">
    <property type="term" value="C:endomembrane system"/>
    <property type="evidence" value="ECO:0007669"/>
    <property type="project" value="UniProtKB-ARBA"/>
</dbReference>
<feature type="repeat" description="TPR" evidence="1">
    <location>
        <begin position="134"/>
        <end position="167"/>
    </location>
</feature>
<dbReference type="Gene3D" id="1.25.40.10">
    <property type="entry name" value="Tetratricopeptide repeat domain"/>
    <property type="match status" value="4"/>
</dbReference>
<sequence length="466" mass="55008">MNFSKEEEEEYNLSLSRFESMLKTNKVLFFDSEEFENIIFHYLDTGKINLAKKALKLGLEQHPNSVGIKLVEVEILIFQNKLEAADKLLNELEEVEPSNDEVHIQRASVYSKKGNHNQAIQSLKKALSMAEDMADIYSLLGMEYLFIDEIEKARESFILCLENDEEDQSALYNVIYCFDFLDEHQEAIDFLTNFIDRNPYSEIAWHQLGRQYFALKNYEKAVWAFDYATLIDEQFWGAYLEKAKTLEKLEKYQEAIENYMVNLELDSSSSFVLLHIGICYEYLNNFPLAIQFYKRTVHEDPMLDKGWIALTDLYIKENKFEKALFTLQKAINIDEMNEKYWIRYALLNKELLYFEEAEKGYRKAAELSDFIVDYWIGWADVLYVLSEYETAVQKLLQISNFHPDEAEISYRLAVLYLTLSDFEKAVYHLTIGLNSNYDKRTIIQNLFPDQWQNPIMQNAIKKFESR</sequence>
<keyword evidence="1" id="KW-0802">TPR repeat</keyword>
<feature type="repeat" description="TPR" evidence="1">
    <location>
        <begin position="202"/>
        <end position="235"/>
    </location>
</feature>
<dbReference type="GO" id="GO:0032991">
    <property type="term" value="C:protein-containing complex"/>
    <property type="evidence" value="ECO:0007669"/>
    <property type="project" value="UniProtKB-ARBA"/>
</dbReference>
<dbReference type="GO" id="GO:0016192">
    <property type="term" value="P:vesicle-mediated transport"/>
    <property type="evidence" value="ECO:0007669"/>
    <property type="project" value="UniProtKB-ARBA"/>
</dbReference>
<name>A0A4R7ETN7_9FLAO</name>
<dbReference type="Pfam" id="PF09295">
    <property type="entry name" value="ChAPs"/>
    <property type="match status" value="1"/>
</dbReference>
<dbReference type="PANTHER" id="PTHR12558:SF13">
    <property type="entry name" value="CELL DIVISION CYCLE PROTEIN 27 HOMOLOG"/>
    <property type="match status" value="1"/>
</dbReference>
<dbReference type="InterPro" id="IPR015374">
    <property type="entry name" value="ChAPs"/>
</dbReference>
<dbReference type="AlphaFoldDB" id="A0A4R7ETN7"/>